<feature type="domain" description="Histidine kinase" evidence="8">
    <location>
        <begin position="236"/>
        <end position="460"/>
    </location>
</feature>
<evidence type="ECO:0000256" key="1">
    <source>
        <dbReference type="ARBA" id="ARBA00000085"/>
    </source>
</evidence>
<dbReference type="GO" id="GO:0005524">
    <property type="term" value="F:ATP binding"/>
    <property type="evidence" value="ECO:0007669"/>
    <property type="project" value="UniProtKB-KW"/>
</dbReference>
<evidence type="ECO:0000259" key="8">
    <source>
        <dbReference type="PROSITE" id="PS50109"/>
    </source>
</evidence>
<dbReference type="InterPro" id="IPR003594">
    <property type="entry name" value="HATPase_dom"/>
</dbReference>
<dbReference type="PROSITE" id="PS50109">
    <property type="entry name" value="HIS_KIN"/>
    <property type="match status" value="1"/>
</dbReference>
<dbReference type="InterPro" id="IPR036890">
    <property type="entry name" value="HATPase_C_sf"/>
</dbReference>
<evidence type="ECO:0000256" key="2">
    <source>
        <dbReference type="ARBA" id="ARBA00012438"/>
    </source>
</evidence>
<name>A0AA90UGG3_9BACT</name>
<keyword evidence="4" id="KW-0547">Nucleotide-binding</keyword>
<dbReference type="Proteomes" id="UP000442105">
    <property type="component" value="Unassembled WGS sequence"/>
</dbReference>
<dbReference type="InterPro" id="IPR004358">
    <property type="entry name" value="Sig_transdc_His_kin-like_C"/>
</dbReference>
<keyword evidence="5" id="KW-0418">Kinase</keyword>
<dbReference type="InterPro" id="IPR005467">
    <property type="entry name" value="His_kinase_dom"/>
</dbReference>
<dbReference type="Gene3D" id="3.30.565.10">
    <property type="entry name" value="Histidine kinase-like ATPase, C-terminal domain"/>
    <property type="match status" value="1"/>
</dbReference>
<comment type="caution">
    <text evidence="9">The sequence shown here is derived from an EMBL/GenBank/DDBJ whole genome shotgun (WGS) entry which is preliminary data.</text>
</comment>
<evidence type="ECO:0000313" key="9">
    <source>
        <dbReference type="EMBL" id="MQN13335.1"/>
    </source>
</evidence>
<evidence type="ECO:0000313" key="10">
    <source>
        <dbReference type="Proteomes" id="UP000442105"/>
    </source>
</evidence>
<gene>
    <name evidence="9" type="ORF">F7D95_11070</name>
</gene>
<evidence type="ECO:0000256" key="7">
    <source>
        <dbReference type="ARBA" id="ARBA00023012"/>
    </source>
</evidence>
<dbReference type="PANTHER" id="PTHR43065:SF46">
    <property type="entry name" value="C4-DICARBOXYLATE TRANSPORT SENSOR PROTEIN DCTB"/>
    <property type="match status" value="1"/>
</dbReference>
<dbReference type="Pfam" id="PF02518">
    <property type="entry name" value="HATPase_c"/>
    <property type="match status" value="1"/>
</dbReference>
<sequence length="460" mass="51835">MEILHRPQSCWVLPVSPFTGKSTNSGFKASEIFETMSIVNNLFNHKSNERMRQLIEAIRTRDFSLQYSLDHLRGEERNLAEQINEVVNEFRETTLLQEAKYQYFGTMLDTINAFLIVADEQGKVHWMNRAAVDGLCGFSIHHLHDLQVLDGALPEMMMQLKPGLQKLVQLEAKTNEAAAGKKALDAGNQNAGKADFVLSVVNFFNKGFAYRLYTLQNVQPVIQKNETDAQQQLVRVLTHEIMNSLTPIISLADTLCEGVEQDTLEHDDLLMALQAINRRSNGLLQFVENYRKLQRISKPQFEDVRIGDLVADLQHLYPDSIFHYEIENEDQRLLMDRSQIEQVLINLLKNAQEAVENRVNDEVADLSDEAASAQNQIPYVCLTTHLSSNKRDFIISITDNGKGILPEVMERIFVPFFTTKTNGSGIGLSICKQIVTLHGGTITASSKPGDKTTFSVVLPA</sequence>
<proteinExistence type="predicted"/>
<comment type="catalytic activity">
    <reaction evidence="1">
        <text>ATP + protein L-histidine = ADP + protein N-phospho-L-histidine.</text>
        <dbReference type="EC" id="2.7.13.3"/>
    </reaction>
</comment>
<keyword evidence="6" id="KW-0067">ATP-binding</keyword>
<dbReference type="Gene3D" id="1.10.287.130">
    <property type="match status" value="1"/>
</dbReference>
<dbReference type="InterPro" id="IPR000014">
    <property type="entry name" value="PAS"/>
</dbReference>
<dbReference type="SMART" id="SM00387">
    <property type="entry name" value="HATPase_c"/>
    <property type="match status" value="1"/>
</dbReference>
<evidence type="ECO:0000256" key="6">
    <source>
        <dbReference type="ARBA" id="ARBA00022840"/>
    </source>
</evidence>
<dbReference type="PRINTS" id="PR00344">
    <property type="entry name" value="BCTRLSENSOR"/>
</dbReference>
<keyword evidence="3" id="KW-0808">Transferase</keyword>
<dbReference type="SUPFAM" id="SSF55874">
    <property type="entry name" value="ATPase domain of HSP90 chaperone/DNA topoisomerase II/histidine kinase"/>
    <property type="match status" value="1"/>
</dbReference>
<dbReference type="EC" id="2.7.13.3" evidence="2"/>
<dbReference type="AlphaFoldDB" id="A0AA90UGG3"/>
<dbReference type="EMBL" id="VZCW01000291">
    <property type="protein sequence ID" value="MQN13335.1"/>
    <property type="molecule type" value="Genomic_DNA"/>
</dbReference>
<evidence type="ECO:0000256" key="5">
    <source>
        <dbReference type="ARBA" id="ARBA00022777"/>
    </source>
</evidence>
<evidence type="ECO:0000256" key="4">
    <source>
        <dbReference type="ARBA" id="ARBA00022741"/>
    </source>
</evidence>
<dbReference type="GO" id="GO:0000155">
    <property type="term" value="F:phosphorelay sensor kinase activity"/>
    <property type="evidence" value="ECO:0007669"/>
    <property type="project" value="InterPro"/>
</dbReference>
<protein>
    <recommendedName>
        <fullName evidence="2">histidine kinase</fullName>
        <ecNumber evidence="2">2.7.13.3</ecNumber>
    </recommendedName>
</protein>
<dbReference type="InterPro" id="IPR036097">
    <property type="entry name" value="HisK_dim/P_sf"/>
</dbReference>
<evidence type="ECO:0000256" key="3">
    <source>
        <dbReference type="ARBA" id="ARBA00022679"/>
    </source>
</evidence>
<dbReference type="SUPFAM" id="SSF47384">
    <property type="entry name" value="Homodimeric domain of signal transducing histidine kinase"/>
    <property type="match status" value="1"/>
</dbReference>
<keyword evidence="7" id="KW-0902">Two-component regulatory system</keyword>
<reference evidence="10" key="1">
    <citation type="submission" date="2019-09" db="EMBL/GenBank/DDBJ databases">
        <title>Distinct polysaccharide growth profiles of human intestinal Prevotella copri isolates.</title>
        <authorList>
            <person name="Fehlner-Peach H."/>
            <person name="Magnabosco C."/>
            <person name="Raghavan V."/>
            <person name="Scher J.U."/>
            <person name="Tett A."/>
            <person name="Cox L.M."/>
            <person name="Gottsegen C."/>
            <person name="Watters A."/>
            <person name="Wiltshire- Gordon J.D."/>
            <person name="Segata N."/>
            <person name="Bonneau R."/>
            <person name="Littman D.R."/>
        </authorList>
    </citation>
    <scope>NUCLEOTIDE SEQUENCE [LARGE SCALE GENOMIC DNA]</scope>
    <source>
        <strain evidence="10">iAQ1179</strain>
    </source>
</reference>
<dbReference type="SMART" id="SM00091">
    <property type="entry name" value="PAS"/>
    <property type="match status" value="1"/>
</dbReference>
<organism evidence="9 10">
    <name type="scientific">Segatella copri</name>
    <dbReference type="NCBI Taxonomy" id="165179"/>
    <lineage>
        <taxon>Bacteria</taxon>
        <taxon>Pseudomonadati</taxon>
        <taxon>Bacteroidota</taxon>
        <taxon>Bacteroidia</taxon>
        <taxon>Bacteroidales</taxon>
        <taxon>Prevotellaceae</taxon>
        <taxon>Segatella</taxon>
    </lineage>
</organism>
<dbReference type="PANTHER" id="PTHR43065">
    <property type="entry name" value="SENSOR HISTIDINE KINASE"/>
    <property type="match status" value="1"/>
</dbReference>
<accession>A0AA90UGG3</accession>